<protein>
    <recommendedName>
        <fullName evidence="3">SprT-like domain-containing protein</fullName>
    </recommendedName>
</protein>
<sequence length="265" mass="28745">MAHIHALETVQRAIESFDKPVALWDRSQQAALANLQARASTFKIRLGQGDHSMLQEIVRLFGDIFFLESMRNLAAVESSPRLYGNLGNTISSSQVLQNGTSAHVRIQIANDVEGPMSSGENVMGTILHECVHAFISLTACMGLCSAACERQAQDELGTKSRHGSAWQILAEATERVANDTIPGFCVKLGRTAEIETHILREGLVLPREVMAKCFPGKKLKLEDWGASGLGLRLMRDENHGFAKGPPLGSKGTIPCSRGLICDPPS</sequence>
<evidence type="ECO:0000313" key="1">
    <source>
        <dbReference type="EMBL" id="KAH9838908.1"/>
    </source>
</evidence>
<evidence type="ECO:0008006" key="3">
    <source>
        <dbReference type="Google" id="ProtNLM"/>
    </source>
</evidence>
<reference evidence="1 2" key="1">
    <citation type="journal article" date="2018" name="IMA Fungus">
        <title>IMA Genome-F 10: Nine draft genome sequences of Claviceps purpurea s.lat., including C. arundinis, C. humidiphila, and C. cf. spartinae, pseudomolecules for the pitch canker pathogen Fusarium circinatum, draft genome of Davidsoniella eucalypti, Grosmannia galeiformis, Quambalaria eucalypti, and Teratosphaeria destructans.</title>
        <authorList>
            <person name="Wingfield B.D."/>
            <person name="Liu M."/>
            <person name="Nguyen H.D."/>
            <person name="Lane F.A."/>
            <person name="Morgan S.W."/>
            <person name="De Vos L."/>
            <person name="Wilken P.M."/>
            <person name="Duong T.A."/>
            <person name="Aylward J."/>
            <person name="Coetzee M.P."/>
            <person name="Dadej K."/>
            <person name="De Beer Z.W."/>
            <person name="Findlay W."/>
            <person name="Havenga M."/>
            <person name="Kolarik M."/>
            <person name="Menzies J.G."/>
            <person name="Naidoo K."/>
            <person name="Pochopski O."/>
            <person name="Shoukouhi P."/>
            <person name="Santana Q.C."/>
            <person name="Seifert K.A."/>
            <person name="Soal N."/>
            <person name="Steenkamp E.T."/>
            <person name="Tatham C.T."/>
            <person name="van der Nest M.A."/>
            <person name="Wingfield M.J."/>
        </authorList>
    </citation>
    <scope>NUCLEOTIDE SEQUENCE [LARGE SCALE GENOMIC DNA]</scope>
    <source>
        <strain evidence="1">CMW44962</strain>
    </source>
</reference>
<name>A0A9W7SXA6_9PEZI</name>
<accession>A0A9W7SXA6</accession>
<reference evidence="1 2" key="2">
    <citation type="journal article" date="2021" name="Curr. Genet.">
        <title>Genetic response to nitrogen starvation in the aggressive Eucalyptus foliar pathogen Teratosphaeria destructans.</title>
        <authorList>
            <person name="Havenga M."/>
            <person name="Wingfield B.D."/>
            <person name="Wingfield M.J."/>
            <person name="Dreyer L.L."/>
            <person name="Roets F."/>
            <person name="Aylward J."/>
        </authorList>
    </citation>
    <scope>NUCLEOTIDE SEQUENCE [LARGE SCALE GENOMIC DNA]</scope>
    <source>
        <strain evidence="1">CMW44962</strain>
    </source>
</reference>
<dbReference type="EMBL" id="RIBY02000668">
    <property type="protein sequence ID" value="KAH9838908.1"/>
    <property type="molecule type" value="Genomic_DNA"/>
</dbReference>
<evidence type="ECO:0000313" key="2">
    <source>
        <dbReference type="Proteomes" id="UP001138500"/>
    </source>
</evidence>
<proteinExistence type="predicted"/>
<comment type="caution">
    <text evidence="1">The sequence shown here is derived from an EMBL/GenBank/DDBJ whole genome shotgun (WGS) entry which is preliminary data.</text>
</comment>
<gene>
    <name evidence="1" type="ORF">Tdes44962_MAKER01759</name>
</gene>
<organism evidence="1 2">
    <name type="scientific">Teratosphaeria destructans</name>
    <dbReference type="NCBI Taxonomy" id="418781"/>
    <lineage>
        <taxon>Eukaryota</taxon>
        <taxon>Fungi</taxon>
        <taxon>Dikarya</taxon>
        <taxon>Ascomycota</taxon>
        <taxon>Pezizomycotina</taxon>
        <taxon>Dothideomycetes</taxon>
        <taxon>Dothideomycetidae</taxon>
        <taxon>Mycosphaerellales</taxon>
        <taxon>Teratosphaeriaceae</taxon>
        <taxon>Teratosphaeria</taxon>
    </lineage>
</organism>
<dbReference type="AlphaFoldDB" id="A0A9W7SXA6"/>
<dbReference type="Proteomes" id="UP001138500">
    <property type="component" value="Unassembled WGS sequence"/>
</dbReference>
<dbReference type="OrthoDB" id="3622581at2759"/>
<keyword evidence="2" id="KW-1185">Reference proteome</keyword>